<evidence type="ECO:0000256" key="3">
    <source>
        <dbReference type="ARBA" id="ARBA00023163"/>
    </source>
</evidence>
<dbReference type="InterPro" id="IPR036388">
    <property type="entry name" value="WH-like_DNA-bd_sf"/>
</dbReference>
<dbReference type="EMBL" id="RIAX01000003">
    <property type="protein sequence ID" value="RNF40204.1"/>
    <property type="molecule type" value="Genomic_DNA"/>
</dbReference>
<dbReference type="SUPFAM" id="SSF46785">
    <property type="entry name" value="Winged helix' DNA-binding domain"/>
    <property type="match status" value="1"/>
</dbReference>
<dbReference type="GO" id="GO:0045892">
    <property type="term" value="P:negative regulation of DNA-templated transcription"/>
    <property type="evidence" value="ECO:0007669"/>
    <property type="project" value="TreeGrafter"/>
</dbReference>
<feature type="domain" description="HTH iclR-type" evidence="4">
    <location>
        <begin position="2"/>
        <end position="66"/>
    </location>
</feature>
<dbReference type="Gene3D" id="3.30.450.40">
    <property type="match status" value="1"/>
</dbReference>
<evidence type="ECO:0000256" key="2">
    <source>
        <dbReference type="ARBA" id="ARBA00023125"/>
    </source>
</evidence>
<dbReference type="InterPro" id="IPR050707">
    <property type="entry name" value="HTH_MetabolicPath_Reg"/>
</dbReference>
<evidence type="ECO:0000259" key="5">
    <source>
        <dbReference type="PROSITE" id="PS51078"/>
    </source>
</evidence>
<dbReference type="SUPFAM" id="SSF55781">
    <property type="entry name" value="GAF domain-like"/>
    <property type="match status" value="1"/>
</dbReference>
<dbReference type="Pfam" id="PF09339">
    <property type="entry name" value="HTH_IclR"/>
    <property type="match status" value="1"/>
</dbReference>
<accession>A0A3M8PAJ1</accession>
<organism evidence="6 7">
    <name type="scientific">Planococcus salinus</name>
    <dbReference type="NCBI Taxonomy" id="1848460"/>
    <lineage>
        <taxon>Bacteria</taxon>
        <taxon>Bacillati</taxon>
        <taxon>Bacillota</taxon>
        <taxon>Bacilli</taxon>
        <taxon>Bacillales</taxon>
        <taxon>Caryophanaceae</taxon>
        <taxon>Planococcus</taxon>
    </lineage>
</organism>
<feature type="domain" description="IclR-ED" evidence="5">
    <location>
        <begin position="67"/>
        <end position="250"/>
    </location>
</feature>
<evidence type="ECO:0000259" key="4">
    <source>
        <dbReference type="PROSITE" id="PS51077"/>
    </source>
</evidence>
<dbReference type="PANTHER" id="PTHR30136">
    <property type="entry name" value="HELIX-TURN-HELIX TRANSCRIPTIONAL REGULATOR, ICLR FAMILY"/>
    <property type="match status" value="1"/>
</dbReference>
<dbReference type="RefSeq" id="WP_123164713.1">
    <property type="nucleotide sequence ID" value="NZ_RIAX01000003.1"/>
</dbReference>
<proteinExistence type="predicted"/>
<evidence type="ECO:0000313" key="7">
    <source>
        <dbReference type="Proteomes" id="UP000275473"/>
    </source>
</evidence>
<evidence type="ECO:0000256" key="1">
    <source>
        <dbReference type="ARBA" id="ARBA00023015"/>
    </source>
</evidence>
<evidence type="ECO:0000313" key="6">
    <source>
        <dbReference type="EMBL" id="RNF40204.1"/>
    </source>
</evidence>
<dbReference type="GO" id="GO:0003700">
    <property type="term" value="F:DNA-binding transcription factor activity"/>
    <property type="evidence" value="ECO:0007669"/>
    <property type="project" value="TreeGrafter"/>
</dbReference>
<dbReference type="GO" id="GO:0003677">
    <property type="term" value="F:DNA binding"/>
    <property type="evidence" value="ECO:0007669"/>
    <property type="project" value="UniProtKB-KW"/>
</dbReference>
<dbReference type="OrthoDB" id="9791752at2"/>
<dbReference type="AlphaFoldDB" id="A0A3M8PAJ1"/>
<keyword evidence="3" id="KW-0804">Transcription</keyword>
<dbReference type="Pfam" id="PF01614">
    <property type="entry name" value="IclR_C"/>
    <property type="match status" value="1"/>
</dbReference>
<dbReference type="PROSITE" id="PS51077">
    <property type="entry name" value="HTH_ICLR"/>
    <property type="match status" value="1"/>
</dbReference>
<dbReference type="InterPro" id="IPR036390">
    <property type="entry name" value="WH_DNA-bd_sf"/>
</dbReference>
<protein>
    <submittedName>
        <fullName evidence="6">IclR family transcriptional regulator</fullName>
    </submittedName>
</protein>
<dbReference type="InterPro" id="IPR029016">
    <property type="entry name" value="GAF-like_dom_sf"/>
</dbReference>
<dbReference type="PROSITE" id="PS51078">
    <property type="entry name" value="ICLR_ED"/>
    <property type="match status" value="1"/>
</dbReference>
<dbReference type="Gene3D" id="1.10.10.10">
    <property type="entry name" value="Winged helix-like DNA-binding domain superfamily/Winged helix DNA-binding domain"/>
    <property type="match status" value="1"/>
</dbReference>
<keyword evidence="2" id="KW-0238">DNA-binding</keyword>
<sequence length="252" mass="28266">MNQSVIKALQLLDYFKEHPELTLAELATLDKMPKPTTYRLISSLEASGFLTKTKHTSHDVKYRLGLKLLELGSYVADQLDFRKIALPHMQQLNQQLNEAVHLAVLEGEEAVYVEKIESKKHIRLYSRVGGRTPLYLGSGPKLLLAYSGPKKIAEFLERTELKKVTDNTITDKAVLAEELEKIRLQGYSHSRAEIYPDTAGFSFPLMDHNGNVIAALVVSVPAIKFNKDTKAVIIEKMRETAANISKDLGYKG</sequence>
<gene>
    <name evidence="6" type="ORF">EEX84_06080</name>
</gene>
<keyword evidence="1" id="KW-0805">Transcription regulation</keyword>
<dbReference type="PANTHER" id="PTHR30136:SF24">
    <property type="entry name" value="HTH-TYPE TRANSCRIPTIONAL REPRESSOR ALLR"/>
    <property type="match status" value="1"/>
</dbReference>
<reference evidence="6 7" key="1">
    <citation type="journal article" date="2018" name="Int. J. Syst. Evol. Microbiol.">
        <title>Planococcus salinus sp. nov., a moderately halophilic bacterium isolated from a saline-alkali soil.</title>
        <authorList>
            <person name="Gan L."/>
        </authorList>
    </citation>
    <scope>NUCLEOTIDE SEQUENCE [LARGE SCALE GENOMIC DNA]</scope>
    <source>
        <strain evidence="6 7">LCB217</strain>
    </source>
</reference>
<dbReference type="InterPro" id="IPR005471">
    <property type="entry name" value="Tscrpt_reg_IclR_N"/>
</dbReference>
<comment type="caution">
    <text evidence="6">The sequence shown here is derived from an EMBL/GenBank/DDBJ whole genome shotgun (WGS) entry which is preliminary data.</text>
</comment>
<name>A0A3M8PAJ1_9BACL</name>
<dbReference type="InterPro" id="IPR014757">
    <property type="entry name" value="Tscrpt_reg_IclR_C"/>
</dbReference>
<dbReference type="SMART" id="SM00346">
    <property type="entry name" value="HTH_ICLR"/>
    <property type="match status" value="1"/>
</dbReference>
<dbReference type="Proteomes" id="UP000275473">
    <property type="component" value="Unassembled WGS sequence"/>
</dbReference>
<keyword evidence="7" id="KW-1185">Reference proteome</keyword>